<reference evidence="3" key="2">
    <citation type="submission" date="2012-05" db="EMBL/GenBank/DDBJ databases">
        <title>Annotation of the Genome Sequence of Fusarium oxysporum HDV247.</title>
        <authorList>
            <consortium name="The Broad Institute Genomics Platform"/>
            <person name="Ma L.-J."/>
            <person name="Corby-Kistler H."/>
            <person name="Broz K."/>
            <person name="Gale L.R."/>
            <person name="Jonkers W."/>
            <person name="O'Donnell K."/>
            <person name="Ploetz R."/>
            <person name="Steinberg C."/>
            <person name="Schwartz D.C."/>
            <person name="VanEtten H."/>
            <person name="Zhou S."/>
            <person name="Young S.K."/>
            <person name="Zeng Q."/>
            <person name="Gargeya S."/>
            <person name="Fitzgerald M."/>
            <person name="Abouelleil A."/>
            <person name="Alvarado L."/>
            <person name="Chapman S.B."/>
            <person name="Gainer-Dewar J."/>
            <person name="Goldberg J."/>
            <person name="Griggs A."/>
            <person name="Gujja S."/>
            <person name="Hansen M."/>
            <person name="Howarth C."/>
            <person name="Imamovic A."/>
            <person name="Ireland A."/>
            <person name="Larimer J."/>
            <person name="McCowan C."/>
            <person name="Murphy C."/>
            <person name="Pearson M."/>
            <person name="Poon T.W."/>
            <person name="Priest M."/>
            <person name="Roberts A."/>
            <person name="Saif S."/>
            <person name="Shea T."/>
            <person name="Sykes S."/>
            <person name="Wortman J."/>
            <person name="Nusbaum C."/>
            <person name="Birren B."/>
        </authorList>
    </citation>
    <scope>NUCLEOTIDE SEQUENCE</scope>
    <source>
        <strain evidence="3">HDV247</strain>
    </source>
</reference>
<dbReference type="GO" id="GO:0009116">
    <property type="term" value="P:nucleoside metabolic process"/>
    <property type="evidence" value="ECO:0007669"/>
    <property type="project" value="InterPro"/>
</dbReference>
<dbReference type="AlphaFoldDB" id="W9QRU7"/>
<gene>
    <name evidence="3" type="ORF">FOVG_01373</name>
</gene>
<evidence type="ECO:0000256" key="1">
    <source>
        <dbReference type="SAM" id="MobiDB-lite"/>
    </source>
</evidence>
<feature type="region of interest" description="Disordered" evidence="1">
    <location>
        <begin position="197"/>
        <end position="217"/>
    </location>
</feature>
<proteinExistence type="predicted"/>
<dbReference type="InterPro" id="IPR010730">
    <property type="entry name" value="HET"/>
</dbReference>
<dbReference type="PANTHER" id="PTHR24148">
    <property type="entry name" value="ANKYRIN REPEAT DOMAIN-CONTAINING PROTEIN 39 HOMOLOG-RELATED"/>
    <property type="match status" value="1"/>
</dbReference>
<reference evidence="3" key="1">
    <citation type="submission" date="2011-10" db="EMBL/GenBank/DDBJ databases">
        <title>The Genome Sequence of Fusarium oxysporum HDV247.</title>
        <authorList>
            <consortium name="The Broad Institute Genome Sequencing Platform"/>
            <person name="Ma L.-J."/>
            <person name="Gale L.R."/>
            <person name="Schwartz D.C."/>
            <person name="Zhou S."/>
            <person name="Corby-Kistler H."/>
            <person name="Young S.K."/>
            <person name="Zeng Q."/>
            <person name="Gargeya S."/>
            <person name="Fitzgerald M."/>
            <person name="Haas B."/>
            <person name="Abouelleil A."/>
            <person name="Alvarado L."/>
            <person name="Arachchi H.M."/>
            <person name="Berlin A."/>
            <person name="Brown A."/>
            <person name="Chapman S.B."/>
            <person name="Chen Z."/>
            <person name="Dunbar C."/>
            <person name="Freedman E."/>
            <person name="Gearin G."/>
            <person name="Goldberg J."/>
            <person name="Griggs A."/>
            <person name="Gujja S."/>
            <person name="Heiman D."/>
            <person name="Howarth C."/>
            <person name="Larson L."/>
            <person name="Lui A."/>
            <person name="MacDonald P.J.P."/>
            <person name="Montmayeur A."/>
            <person name="Murphy C."/>
            <person name="Neiman D."/>
            <person name="Pearson M."/>
            <person name="Priest M."/>
            <person name="Roberts A."/>
            <person name="Saif S."/>
            <person name="Shea T."/>
            <person name="Shenoy N."/>
            <person name="Sisk P."/>
            <person name="Stolte C."/>
            <person name="Sykes S."/>
            <person name="Wortman J."/>
            <person name="Nusbaum C."/>
            <person name="Birren B."/>
        </authorList>
    </citation>
    <scope>NUCLEOTIDE SEQUENCE [LARGE SCALE GENOMIC DNA]</scope>
    <source>
        <strain evidence="3">HDV247</strain>
    </source>
</reference>
<dbReference type="Proteomes" id="UP000030751">
    <property type="component" value="Unassembled WGS sequence"/>
</dbReference>
<evidence type="ECO:0000313" key="3">
    <source>
        <dbReference type="EMBL" id="EXA53630.1"/>
    </source>
</evidence>
<dbReference type="GO" id="GO:0003824">
    <property type="term" value="F:catalytic activity"/>
    <property type="evidence" value="ECO:0007669"/>
    <property type="project" value="InterPro"/>
</dbReference>
<protein>
    <recommendedName>
        <fullName evidence="2">Heterokaryon incompatibility domain-containing protein</fullName>
    </recommendedName>
</protein>
<dbReference type="PANTHER" id="PTHR24148:SF64">
    <property type="entry name" value="HETEROKARYON INCOMPATIBILITY DOMAIN-CONTAINING PROTEIN"/>
    <property type="match status" value="1"/>
</dbReference>
<organism evidence="3">
    <name type="scientific">Fusarium oxysporum f. sp. pisi HDV247</name>
    <dbReference type="NCBI Taxonomy" id="1080344"/>
    <lineage>
        <taxon>Eukaryota</taxon>
        <taxon>Fungi</taxon>
        <taxon>Dikarya</taxon>
        <taxon>Ascomycota</taxon>
        <taxon>Pezizomycotina</taxon>
        <taxon>Sordariomycetes</taxon>
        <taxon>Hypocreomycetidae</taxon>
        <taxon>Hypocreales</taxon>
        <taxon>Nectriaceae</taxon>
        <taxon>Fusarium</taxon>
        <taxon>Fusarium oxysporum species complex</taxon>
    </lineage>
</organism>
<dbReference type="Pfam" id="PF06985">
    <property type="entry name" value="HET"/>
    <property type="match status" value="1"/>
</dbReference>
<dbReference type="HOGENOM" id="CLU_010711_0_0_1"/>
<dbReference type="InterPro" id="IPR052895">
    <property type="entry name" value="HetReg/Transcr_Mod"/>
</dbReference>
<evidence type="ECO:0000259" key="2">
    <source>
        <dbReference type="Pfam" id="PF06985"/>
    </source>
</evidence>
<sequence>MELHRDQRYHIAWILSSFDHHMIATHFFDEIFHRYTSTSSEIVYTLGRVGLHNVVAASIAHDRTPQGPIGDIVDSLLQEVPSIRASFLVSADATVPRKGNVRVGDVVVGLGPDMQAGVVYFDHQETTKQKRLFMTGESRPLSRAVLTAINDLRSPNGRNDWLRRLEQDGPTRISPPTACAGGNGELDDIQLLSSEEIDKNQDIPEKPALNYQSRRGSASQYQPKAYRGLIASSEQGLKDPALMERIGAGNGILCFETAAANMKSRPFMVVSGISSCSGDKQQELPSNEVCEIVASYVACLVHLINPTKLAAEFPIASYFEYEAFDLDRPGFRLLRLEAGIGPIRCHIFQAYLDDEQSLIPYEALSYCWGSNRLAGKVIANEKLLFITENLSEALQHLRHKDEDRILWIDAICIDQNNIRERGHQVGCMGRIYSRADRVLIWLGYVSYELSPLISALNEFETSVPPGAWRHWAYDDTRWADIWKKGQMNLPRKHERDGVNQQSRLKLLMSKPWFGRVWILQEVAKAKKASIGCSEGWISARSFALAPRLLGVVPDFQCQAIIDIMPGPSRRSSWWTQKQNLCTLLWRFRGSQAKDPRDRLYALLDLASDTKIKEKITADYTKNEKAVVKDILAYLFNDDQSSNSFNVQDIADLQRKIPNLSCMVLERRILCGAQIEHIQEFLQLQSKTVWLSEAAASYAWFVDTRLMDYLLNERTFEYVALGPISEVVALEKDVTVESFLNRREKKVQITQQIIRAARQNGIDPLALVLEESRDDIEIAEALVEEAPVITELN</sequence>
<dbReference type="OrthoDB" id="194358at2759"/>
<accession>W9QRU7</accession>
<name>W9QRU7_FUSOX</name>
<dbReference type="EMBL" id="JH650968">
    <property type="protein sequence ID" value="EXA53630.1"/>
    <property type="molecule type" value="Genomic_DNA"/>
</dbReference>
<dbReference type="InterPro" id="IPR035994">
    <property type="entry name" value="Nucleoside_phosphorylase_sf"/>
</dbReference>
<dbReference type="Gene3D" id="3.40.50.1580">
    <property type="entry name" value="Nucleoside phosphorylase domain"/>
    <property type="match status" value="1"/>
</dbReference>
<feature type="domain" description="Heterokaryon incompatibility" evidence="2">
    <location>
        <begin position="361"/>
        <end position="521"/>
    </location>
</feature>